<dbReference type="InterPro" id="IPR003594">
    <property type="entry name" value="HATPase_dom"/>
</dbReference>
<dbReference type="InterPro" id="IPR036890">
    <property type="entry name" value="HATPase_C_sf"/>
</dbReference>
<dbReference type="PANTHER" id="PTHR43711">
    <property type="entry name" value="TWO-COMPONENT HISTIDINE KINASE"/>
    <property type="match status" value="1"/>
</dbReference>
<evidence type="ECO:0000256" key="4">
    <source>
        <dbReference type="ARBA" id="ARBA00022777"/>
    </source>
</evidence>
<evidence type="ECO:0000256" key="3">
    <source>
        <dbReference type="ARBA" id="ARBA00022679"/>
    </source>
</evidence>
<evidence type="ECO:0000256" key="2">
    <source>
        <dbReference type="ARBA" id="ARBA00012438"/>
    </source>
</evidence>
<keyword evidence="3" id="KW-0808">Transferase</keyword>
<dbReference type="EC" id="2.7.13.3" evidence="2"/>
<dbReference type="CDD" id="cd00075">
    <property type="entry name" value="HATPase"/>
    <property type="match status" value="1"/>
</dbReference>
<dbReference type="EMBL" id="NHPA01000078">
    <property type="protein sequence ID" value="OYR65435.1"/>
    <property type="molecule type" value="Genomic_DNA"/>
</dbReference>
<dbReference type="GO" id="GO:0000160">
    <property type="term" value="P:phosphorelay signal transduction system"/>
    <property type="evidence" value="ECO:0007669"/>
    <property type="project" value="UniProtKB-KW"/>
</dbReference>
<feature type="domain" description="Histidine kinase" evidence="6">
    <location>
        <begin position="1"/>
        <end position="154"/>
    </location>
</feature>
<dbReference type="SMART" id="SM00387">
    <property type="entry name" value="HATPase_c"/>
    <property type="match status" value="1"/>
</dbReference>
<dbReference type="InterPro" id="IPR004358">
    <property type="entry name" value="Sig_transdc_His_kin-like_C"/>
</dbReference>
<evidence type="ECO:0000256" key="1">
    <source>
        <dbReference type="ARBA" id="ARBA00000085"/>
    </source>
</evidence>
<dbReference type="PROSITE" id="PS50109">
    <property type="entry name" value="HIS_KIN"/>
    <property type="match status" value="1"/>
</dbReference>
<protein>
    <recommendedName>
        <fullName evidence="2">histidine kinase</fullName>
        <ecNumber evidence="2">2.7.13.3</ecNumber>
    </recommendedName>
</protein>
<evidence type="ECO:0000313" key="8">
    <source>
        <dbReference type="Proteomes" id="UP000215607"/>
    </source>
</evidence>
<dbReference type="Gene3D" id="3.30.565.10">
    <property type="entry name" value="Histidine kinase-like ATPase, C-terminal domain"/>
    <property type="match status" value="1"/>
</dbReference>
<organism evidence="7 8">
    <name type="scientific">Halorubrum ezzemoulense</name>
    <name type="common">Halorubrum chaoviator</name>
    <dbReference type="NCBI Taxonomy" id="337243"/>
    <lineage>
        <taxon>Archaea</taxon>
        <taxon>Methanobacteriati</taxon>
        <taxon>Methanobacteriota</taxon>
        <taxon>Stenosarchaea group</taxon>
        <taxon>Halobacteria</taxon>
        <taxon>Halobacteriales</taxon>
        <taxon>Haloferacaceae</taxon>
        <taxon>Halorubrum</taxon>
    </lineage>
</organism>
<comment type="catalytic activity">
    <reaction evidence="1">
        <text>ATP + protein L-histidine = ADP + protein N-phospho-L-histidine.</text>
        <dbReference type="EC" id="2.7.13.3"/>
    </reaction>
</comment>
<dbReference type="Pfam" id="PF02518">
    <property type="entry name" value="HATPase_c"/>
    <property type="match status" value="1"/>
</dbReference>
<evidence type="ECO:0000313" key="7">
    <source>
        <dbReference type="EMBL" id="OYR65435.1"/>
    </source>
</evidence>
<dbReference type="InterPro" id="IPR005467">
    <property type="entry name" value="His_kinase_dom"/>
</dbReference>
<gene>
    <name evidence="7" type="ORF">DJ79_15565</name>
</gene>
<dbReference type="PRINTS" id="PR00344">
    <property type="entry name" value="BCTRLSENSOR"/>
</dbReference>
<keyword evidence="4" id="KW-0418">Kinase</keyword>
<dbReference type="GO" id="GO:0004673">
    <property type="term" value="F:protein histidine kinase activity"/>
    <property type="evidence" value="ECO:0007669"/>
    <property type="project" value="UniProtKB-EC"/>
</dbReference>
<sequence>MDDMIEGLLALATAGETVDDLDRVSLDGTVRRVWSRLETADATLTVEGDATALADRDRLEQLTSNLFRNAIEHAGEDVAVTVAITRGGDRAALSIGDDGPGIPAEERERVTERGVSLGGGTGLGLAIVGDIAEAHGWTLSVAESDAGGARFVIEGMEVADP</sequence>
<name>A0A256J9D1_HALEZ</name>
<proteinExistence type="predicted"/>
<evidence type="ECO:0000256" key="5">
    <source>
        <dbReference type="ARBA" id="ARBA00023012"/>
    </source>
</evidence>
<dbReference type="InterPro" id="IPR050736">
    <property type="entry name" value="Sensor_HK_Regulatory"/>
</dbReference>
<evidence type="ECO:0000259" key="6">
    <source>
        <dbReference type="PROSITE" id="PS50109"/>
    </source>
</evidence>
<reference evidence="7 8" key="1">
    <citation type="journal article" date="2014" name="Front. Microbiol.">
        <title>Population and genomic analysis of the genus Halorubrum.</title>
        <authorList>
            <person name="Fullmer M.S."/>
            <person name="Soucy S.M."/>
            <person name="Swithers K.S."/>
            <person name="Makkay A.M."/>
            <person name="Wheeler R."/>
            <person name="Ventosa A."/>
            <person name="Gogarten J.P."/>
            <person name="Papke R.T."/>
        </authorList>
    </citation>
    <scope>NUCLEOTIDE SEQUENCE [LARGE SCALE GENOMIC DNA]</scope>
    <source>
        <strain evidence="7 8">Ga2p</strain>
    </source>
</reference>
<dbReference type="AlphaFoldDB" id="A0A256J9D1"/>
<keyword evidence="5" id="KW-0902">Two-component regulatory system</keyword>
<accession>A0A256J9D1</accession>
<comment type="caution">
    <text evidence="7">The sequence shown here is derived from an EMBL/GenBank/DDBJ whole genome shotgun (WGS) entry which is preliminary data.</text>
</comment>
<dbReference type="SUPFAM" id="SSF55874">
    <property type="entry name" value="ATPase domain of HSP90 chaperone/DNA topoisomerase II/histidine kinase"/>
    <property type="match status" value="1"/>
</dbReference>
<dbReference type="PANTHER" id="PTHR43711:SF1">
    <property type="entry name" value="HISTIDINE KINASE 1"/>
    <property type="match status" value="1"/>
</dbReference>
<dbReference type="Proteomes" id="UP000215607">
    <property type="component" value="Unassembled WGS sequence"/>
</dbReference>